<comment type="caution">
    <text evidence="2">The sequence shown here is derived from an EMBL/GenBank/DDBJ whole genome shotgun (WGS) entry which is preliminary data.</text>
</comment>
<gene>
    <name evidence="2" type="ORF">ISN45_Aa04g015100</name>
</gene>
<proteinExistence type="predicted"/>
<keyword evidence="3" id="KW-1185">Reference proteome</keyword>
<feature type="compositionally biased region" description="Basic and acidic residues" evidence="1">
    <location>
        <begin position="1"/>
        <end position="19"/>
    </location>
</feature>
<dbReference type="EMBL" id="JAEFBK010000009">
    <property type="protein sequence ID" value="KAG7568713.1"/>
    <property type="molecule type" value="Genomic_DNA"/>
</dbReference>
<evidence type="ECO:0000313" key="2">
    <source>
        <dbReference type="EMBL" id="KAG7568713.1"/>
    </source>
</evidence>
<sequence>MDRFNAEADRSRRIFDDVPRRKRSRRNPVIEMTKPECQAPPSSPAAPALAFVAIRLTRLRQDDVGLSVSSTGSCSSPGSSTGSNSVPAPVPALAPAGSRCS</sequence>
<feature type="region of interest" description="Disordered" evidence="1">
    <location>
        <begin position="65"/>
        <end position="101"/>
    </location>
</feature>
<dbReference type="AlphaFoldDB" id="A0A8T2A556"/>
<feature type="compositionally biased region" description="Low complexity" evidence="1">
    <location>
        <begin position="67"/>
        <end position="101"/>
    </location>
</feature>
<dbReference type="Proteomes" id="UP000694240">
    <property type="component" value="Chromosome 9"/>
</dbReference>
<feature type="region of interest" description="Disordered" evidence="1">
    <location>
        <begin position="1"/>
        <end position="44"/>
    </location>
</feature>
<reference evidence="2 3" key="1">
    <citation type="submission" date="2020-12" db="EMBL/GenBank/DDBJ databases">
        <title>Concerted genomic and epigenomic changes stabilize Arabidopsis allopolyploids.</title>
        <authorList>
            <person name="Chen Z."/>
        </authorList>
    </citation>
    <scope>NUCLEOTIDE SEQUENCE [LARGE SCALE GENOMIC DNA]</scope>
    <source>
        <strain evidence="2">Allo738</strain>
        <tissue evidence="2">Leaf</tissue>
    </source>
</reference>
<organism evidence="2 3">
    <name type="scientific">Arabidopsis thaliana x Arabidopsis arenosa</name>
    <dbReference type="NCBI Taxonomy" id="1240361"/>
    <lineage>
        <taxon>Eukaryota</taxon>
        <taxon>Viridiplantae</taxon>
        <taxon>Streptophyta</taxon>
        <taxon>Embryophyta</taxon>
        <taxon>Tracheophyta</taxon>
        <taxon>Spermatophyta</taxon>
        <taxon>Magnoliopsida</taxon>
        <taxon>eudicotyledons</taxon>
        <taxon>Gunneridae</taxon>
        <taxon>Pentapetalae</taxon>
        <taxon>rosids</taxon>
        <taxon>malvids</taxon>
        <taxon>Brassicales</taxon>
        <taxon>Brassicaceae</taxon>
        <taxon>Camelineae</taxon>
        <taxon>Arabidopsis</taxon>
    </lineage>
</organism>
<name>A0A8T2A556_9BRAS</name>
<protein>
    <submittedName>
        <fullName evidence="2">Uncharacterized protein</fullName>
    </submittedName>
</protein>
<evidence type="ECO:0000256" key="1">
    <source>
        <dbReference type="SAM" id="MobiDB-lite"/>
    </source>
</evidence>
<evidence type="ECO:0000313" key="3">
    <source>
        <dbReference type="Proteomes" id="UP000694240"/>
    </source>
</evidence>
<accession>A0A8T2A556</accession>